<keyword evidence="5" id="KW-1185">Reference proteome</keyword>
<keyword evidence="3" id="KW-0067">ATP-binding</keyword>
<evidence type="ECO:0000313" key="4">
    <source>
        <dbReference type="EMBL" id="CCP25146.1"/>
    </source>
</evidence>
<name>F4LUQ5_TEPAE</name>
<keyword evidence="1" id="KW-0547">Nucleotide-binding</keyword>
<sequence>MGYKNLLLQGDIGIGKSIIIMDSIIPYIDFVGGYYTQRILKNKQKVGFLINPIESVKTYGLNRDIKDIKPEGRQRLFIYKNPNGTWSFDNEVFTYFSIKYLSKGLQQRKKLLIADELGGMEFQRDDFLQEVVKIFLSDVPVLGVLKSHSNFQKLKKTTLLKTTYKNVEQFKSLVSQKTQIILLTPGANNNEVVSQVQAFVKKSITAVN</sequence>
<evidence type="ECO:0008006" key="6">
    <source>
        <dbReference type="Google" id="ProtNLM"/>
    </source>
</evidence>
<dbReference type="Proteomes" id="UP000010802">
    <property type="component" value="Chromosome"/>
</dbReference>
<dbReference type="EMBL" id="HF563609">
    <property type="protein sequence ID" value="CCP25146.1"/>
    <property type="molecule type" value="Genomic_DNA"/>
</dbReference>
<dbReference type="PATRIC" id="fig|1209989.3.peg.493"/>
<keyword evidence="2" id="KW-0378">Hydrolase</keyword>
<reference evidence="5" key="1">
    <citation type="journal article" date="2013" name="Genome Announc.">
        <title>First genome sequence of a syntrophic acetate-oxidizing bacterium, Tepidanaerobacter acetatoxydans strain Re1.</title>
        <authorList>
            <person name="Manzoor S."/>
            <person name="Bongcam-Rudloff E."/>
            <person name="Schnurer A."/>
            <person name="Muller B."/>
        </authorList>
    </citation>
    <scope>NUCLEOTIDE SEQUENCE [LARGE SCALE GENOMIC DNA]</scope>
    <source>
        <strain evidence="5">Re1</strain>
    </source>
</reference>
<dbReference type="InterPro" id="IPR004948">
    <property type="entry name" value="Nuc-triphosphatase_THEP1"/>
</dbReference>
<dbReference type="RefSeq" id="WP_013777546.1">
    <property type="nucleotide sequence ID" value="NC_015519.1"/>
</dbReference>
<dbReference type="KEGG" id="tae:TepiRe1_0469"/>
<evidence type="ECO:0000256" key="2">
    <source>
        <dbReference type="ARBA" id="ARBA00022801"/>
    </source>
</evidence>
<dbReference type="PANTHER" id="PTHR43146:SF1">
    <property type="entry name" value="CANCER-RELATED NUCLEOSIDE-TRIPHOSPHATASE"/>
    <property type="match status" value="1"/>
</dbReference>
<evidence type="ECO:0000256" key="1">
    <source>
        <dbReference type="ARBA" id="ARBA00022741"/>
    </source>
</evidence>
<accession>L0RWC0</accession>
<dbReference type="GO" id="GO:0005524">
    <property type="term" value="F:ATP binding"/>
    <property type="evidence" value="ECO:0007669"/>
    <property type="project" value="UniProtKB-KW"/>
</dbReference>
<dbReference type="AlphaFoldDB" id="F4LUQ5"/>
<protein>
    <recommendedName>
        <fullName evidence="6">Nucleoside-triphosphatase THEP1</fullName>
    </recommendedName>
</protein>
<dbReference type="Gene3D" id="3.40.50.300">
    <property type="entry name" value="P-loop containing nucleotide triphosphate hydrolases"/>
    <property type="match status" value="1"/>
</dbReference>
<dbReference type="STRING" id="1209989.TepRe1_0422"/>
<organism evidence="4 5">
    <name type="scientific">Tepidanaerobacter acetatoxydans (strain DSM 21804 / JCM 16047 / Re1)</name>
    <dbReference type="NCBI Taxonomy" id="1209989"/>
    <lineage>
        <taxon>Bacteria</taxon>
        <taxon>Bacillati</taxon>
        <taxon>Bacillota</taxon>
        <taxon>Clostridia</taxon>
        <taxon>Thermosediminibacterales</taxon>
        <taxon>Tepidanaerobacteraceae</taxon>
        <taxon>Tepidanaerobacter</taxon>
    </lineage>
</organism>
<dbReference type="OrthoDB" id="18906at68295"/>
<dbReference type="GO" id="GO:0017111">
    <property type="term" value="F:ribonucleoside triphosphate phosphatase activity"/>
    <property type="evidence" value="ECO:0007669"/>
    <property type="project" value="InterPro"/>
</dbReference>
<dbReference type="PANTHER" id="PTHR43146">
    <property type="entry name" value="CANCER-RELATED NUCLEOSIDE-TRIPHOSPHATASE"/>
    <property type="match status" value="1"/>
</dbReference>
<dbReference type="eggNOG" id="COG1618">
    <property type="taxonomic scope" value="Bacteria"/>
</dbReference>
<gene>
    <name evidence="4" type="ordered locus">TEPIRE1_0469</name>
</gene>
<dbReference type="HOGENOM" id="CLU_1320351_0_0_9"/>
<proteinExistence type="predicted"/>
<evidence type="ECO:0000313" key="5">
    <source>
        <dbReference type="Proteomes" id="UP000010802"/>
    </source>
</evidence>
<dbReference type="KEGG" id="tep:TepRe1_0422"/>
<accession>F4LUQ5</accession>
<dbReference type="Pfam" id="PF03266">
    <property type="entry name" value="NTPase_1"/>
    <property type="match status" value="1"/>
</dbReference>
<dbReference type="InterPro" id="IPR027417">
    <property type="entry name" value="P-loop_NTPase"/>
</dbReference>
<evidence type="ECO:0000256" key="3">
    <source>
        <dbReference type="ARBA" id="ARBA00022840"/>
    </source>
</evidence>